<feature type="compositionally biased region" description="Polar residues" evidence="1">
    <location>
        <begin position="34"/>
        <end position="45"/>
    </location>
</feature>
<dbReference type="AlphaFoldDB" id="A0A6B2L5X6"/>
<dbReference type="EMBL" id="GIBP01003474">
    <property type="protein sequence ID" value="NDV32443.1"/>
    <property type="molecule type" value="Transcribed_RNA"/>
</dbReference>
<evidence type="ECO:0000256" key="1">
    <source>
        <dbReference type="SAM" id="MobiDB-lite"/>
    </source>
</evidence>
<proteinExistence type="predicted"/>
<feature type="region of interest" description="Disordered" evidence="1">
    <location>
        <begin position="1"/>
        <end position="71"/>
    </location>
</feature>
<protein>
    <submittedName>
        <fullName evidence="2">Uncharacterized protein</fullName>
    </submittedName>
</protein>
<organism evidence="2">
    <name type="scientific">Arcella intermedia</name>
    <dbReference type="NCBI Taxonomy" id="1963864"/>
    <lineage>
        <taxon>Eukaryota</taxon>
        <taxon>Amoebozoa</taxon>
        <taxon>Tubulinea</taxon>
        <taxon>Elardia</taxon>
        <taxon>Arcellinida</taxon>
        <taxon>Sphaerothecina</taxon>
        <taxon>Arcellidae</taxon>
        <taxon>Arcella</taxon>
    </lineage>
</organism>
<feature type="compositionally biased region" description="Basic and acidic residues" evidence="1">
    <location>
        <begin position="1"/>
        <end position="14"/>
    </location>
</feature>
<reference evidence="2" key="1">
    <citation type="journal article" date="2020" name="J. Eukaryot. Microbiol.">
        <title>De novo Sequencing, Assembly and Annotation of the Transcriptome for the Free-Living Testate Amoeba Arcella intermedia.</title>
        <authorList>
            <person name="Ribeiro G.M."/>
            <person name="Porfirio-Sousa A.L."/>
            <person name="Maurer-Alcala X.X."/>
            <person name="Katz L.A."/>
            <person name="Lahr D.J.G."/>
        </authorList>
    </citation>
    <scope>NUCLEOTIDE SEQUENCE</scope>
</reference>
<sequence length="338" mass="38087">MKEELEVPIKDEPGKTTSTKGEAGKPTAIKDEPATSTRVETTGTSIAIKEEPVKTTSPNEQGKITDEPGKALRKDITEKVQSGPLSGISYCFVGYPNMEKTMKEKKEVIAKLKALGAELLLTTDNLPTTKQLVLVLVCKIFWTKLWDFPWFLSARMNPCLRFLPNTTLLNTLADSMAPLSTNALNNFNNEICTFGSVLLFLEGPVVDGAEWSDVISQERKKKVRNWKCFVEKEELKSKMNQLTKEVLIMTPQEKSNEFSSKHGGFLQKCLYYQYQNTAMARNSIVLSTNEKTLKDAQYLQFHAISSVTQFKNWLNQHTEATSKYPQNALWKLDGSLKN</sequence>
<name>A0A6B2L5X6_9EUKA</name>
<accession>A0A6B2L5X6</accession>
<evidence type="ECO:0000313" key="2">
    <source>
        <dbReference type="EMBL" id="NDV32443.1"/>
    </source>
</evidence>